<dbReference type="SUPFAM" id="SSF88713">
    <property type="entry name" value="Glycoside hydrolase/deacetylase"/>
    <property type="match status" value="1"/>
</dbReference>
<comment type="similarity">
    <text evidence="1">Belongs to the glycosyl hydrolase 38 family.</text>
</comment>
<feature type="domain" description="Glycoside hydrolase family 38 central" evidence="6">
    <location>
        <begin position="406"/>
        <end position="484"/>
    </location>
</feature>
<dbReference type="GO" id="GO:0009313">
    <property type="term" value="P:oligosaccharide catabolic process"/>
    <property type="evidence" value="ECO:0007669"/>
    <property type="project" value="TreeGrafter"/>
</dbReference>
<dbReference type="InterPro" id="IPR011330">
    <property type="entry name" value="Glyco_hydro/deAcase_b/a-brl"/>
</dbReference>
<dbReference type="InterPro" id="IPR011013">
    <property type="entry name" value="Gal_mutarotase_sf_dom"/>
</dbReference>
<evidence type="ECO:0000256" key="2">
    <source>
        <dbReference type="ARBA" id="ARBA00022723"/>
    </source>
</evidence>
<dbReference type="InterPro" id="IPR041147">
    <property type="entry name" value="GH38_C"/>
</dbReference>
<dbReference type="Pfam" id="PF01074">
    <property type="entry name" value="Glyco_hydro_38N"/>
    <property type="match status" value="1"/>
</dbReference>
<dbReference type="SMART" id="SM00872">
    <property type="entry name" value="Alpha-mann_mid"/>
    <property type="match status" value="1"/>
</dbReference>
<evidence type="ECO:0000256" key="4">
    <source>
        <dbReference type="ARBA" id="ARBA00023295"/>
    </source>
</evidence>
<dbReference type="GO" id="GO:0030246">
    <property type="term" value="F:carbohydrate binding"/>
    <property type="evidence" value="ECO:0007669"/>
    <property type="project" value="InterPro"/>
</dbReference>
<dbReference type="EMBL" id="SHKW01000001">
    <property type="protein sequence ID" value="RZU40115.1"/>
    <property type="molecule type" value="Genomic_DNA"/>
</dbReference>
<evidence type="ECO:0000259" key="6">
    <source>
        <dbReference type="SMART" id="SM00872"/>
    </source>
</evidence>
<keyword evidence="2" id="KW-0479">Metal-binding</keyword>
<protein>
    <submittedName>
        <fullName evidence="7">Alpha-mannosidase</fullName>
    </submittedName>
</protein>
<keyword evidence="4" id="KW-0326">Glycosidase</keyword>
<dbReference type="GO" id="GO:0004559">
    <property type="term" value="F:alpha-mannosidase activity"/>
    <property type="evidence" value="ECO:0007669"/>
    <property type="project" value="InterPro"/>
</dbReference>
<dbReference type="SUPFAM" id="SSF74650">
    <property type="entry name" value="Galactose mutarotase-like"/>
    <property type="match status" value="1"/>
</dbReference>
<evidence type="ECO:0000256" key="3">
    <source>
        <dbReference type="ARBA" id="ARBA00022801"/>
    </source>
</evidence>
<dbReference type="GO" id="GO:0046872">
    <property type="term" value="F:metal ion binding"/>
    <property type="evidence" value="ECO:0007669"/>
    <property type="project" value="UniProtKB-KW"/>
</dbReference>
<evidence type="ECO:0000313" key="7">
    <source>
        <dbReference type="EMBL" id="RZU40115.1"/>
    </source>
</evidence>
<gene>
    <name evidence="7" type="ORF">BDD14_1540</name>
</gene>
<evidence type="ECO:0000313" key="8">
    <source>
        <dbReference type="Proteomes" id="UP000292958"/>
    </source>
</evidence>
<dbReference type="Gene3D" id="1.20.1270.50">
    <property type="entry name" value="Glycoside hydrolase family 38, central domain"/>
    <property type="match status" value="1"/>
</dbReference>
<keyword evidence="3" id="KW-0378">Hydrolase</keyword>
<dbReference type="Pfam" id="PF07748">
    <property type="entry name" value="Glyco_hydro_38C"/>
    <property type="match status" value="1"/>
</dbReference>
<dbReference type="InterPro" id="IPR015341">
    <property type="entry name" value="Glyco_hydro_38_cen"/>
</dbReference>
<organism evidence="7 8">
    <name type="scientific">Edaphobacter modestus</name>
    <dbReference type="NCBI Taxonomy" id="388466"/>
    <lineage>
        <taxon>Bacteria</taxon>
        <taxon>Pseudomonadati</taxon>
        <taxon>Acidobacteriota</taxon>
        <taxon>Terriglobia</taxon>
        <taxon>Terriglobales</taxon>
        <taxon>Acidobacteriaceae</taxon>
        <taxon>Edaphobacter</taxon>
    </lineage>
</organism>
<dbReference type="Gene3D" id="3.20.110.10">
    <property type="entry name" value="Glycoside hydrolase 38, N terminal domain"/>
    <property type="match status" value="1"/>
</dbReference>
<keyword evidence="8" id="KW-1185">Reference proteome</keyword>
<dbReference type="InterPro" id="IPR037094">
    <property type="entry name" value="Glyco_hydro_38_cen_sf"/>
</dbReference>
<dbReference type="Pfam" id="PF17677">
    <property type="entry name" value="Glyco_hydro38C2"/>
    <property type="match status" value="1"/>
</dbReference>
<reference evidence="7 8" key="1">
    <citation type="submission" date="2019-02" db="EMBL/GenBank/DDBJ databases">
        <title>Genomic Encyclopedia of Archaeal and Bacterial Type Strains, Phase II (KMG-II): from individual species to whole genera.</title>
        <authorList>
            <person name="Goeker M."/>
        </authorList>
    </citation>
    <scope>NUCLEOTIDE SEQUENCE [LARGE SCALE GENOMIC DNA]</scope>
    <source>
        <strain evidence="7 8">DSM 18101</strain>
    </source>
</reference>
<evidence type="ECO:0000256" key="1">
    <source>
        <dbReference type="ARBA" id="ARBA00009792"/>
    </source>
</evidence>
<dbReference type="Gene3D" id="2.60.40.2220">
    <property type="match status" value="1"/>
</dbReference>
<dbReference type="InterPro" id="IPR027291">
    <property type="entry name" value="Glyco_hydro_38_N_sf"/>
</dbReference>
<comment type="caution">
    <text evidence="7">The sequence shown here is derived from an EMBL/GenBank/DDBJ whole genome shotgun (WGS) entry which is preliminary data.</text>
</comment>
<dbReference type="Proteomes" id="UP000292958">
    <property type="component" value="Unassembled WGS sequence"/>
</dbReference>
<dbReference type="AlphaFoldDB" id="A0A4Q7YTA3"/>
<evidence type="ECO:0000256" key="5">
    <source>
        <dbReference type="SAM" id="MobiDB-lite"/>
    </source>
</evidence>
<dbReference type="GO" id="GO:0006013">
    <property type="term" value="P:mannose metabolic process"/>
    <property type="evidence" value="ECO:0007669"/>
    <property type="project" value="InterPro"/>
</dbReference>
<dbReference type="InterPro" id="IPR011682">
    <property type="entry name" value="Glyco_hydro_38_C"/>
</dbReference>
<sequence length="1213" mass="133142">MRSVQTSRLSSRRKFTLRSFRLSLLCFVLTEFTVPGPVPGQTMKAPDITKQPTLYVVPYAHLDTQWRWEFPQTISEYLLKTMRVNFDYIDRYPHYIFNWTGANRYRLMKEYFPEDYAKMQKYVAAGRWYPAGSSVEEGDVNLPGAEGIFRQILYGNEYFRKDFGKASAEYMLPDCFGFPASLPSILAHAGVKGFSTQKLNAQWQPAPKIGGPGSPEETPEGIPFNVGMWLGPDGKGVVAALNPGGYGSNVYTDISKEPSGPAAASGPQLTSEERARLTPQQRAAFAGRRPLEQNWVKRIDVNGKVTGIFADYHYVGTGDIGGATQESSVKLLEAIVTTSNTVLPTPPQSAFAMGETPKPAPGGVEVKVGDGPVHVVEAAADQLFKDITPTMSSRLPEYKGDLELINHSAGSLTSQAYHKRWVLRNEALADAAEKTSVAASWMGGRTYPQQRINDAWMLALAGHFHDTGAGTATPRSYEFAWNDDIIVSNQFADILTNATEALASGLDTEGAGVPVVLFNPLNIAREDVVEAKVSFSGEAPKAVQVTNEKGQVVPSQMEEGKVLFVAKAPSVGYTVYHVAPAAKPEASSELKVTESSLENARYRVKLNSDGDVSSIYDKQLNKELLAAPIRLAISNDKPKVYPAWNMDFDQEQAAPRAYVSGPAQVRIKENGPVRVSIEVTRETEGSKFVQTVSLSAGDSGNRVEFGNAIDWKTLSANLKATFPLSASNENATYNWDIGTVQRPNANERQFEVASHRWIDLSDKSGSYGTTLLTDYKNGSDKPNDNTLRLTLMRSPGIEPPANGRPSGYTDQANQDWGHHEFVFGLAGHAGDWRSAQTDWQGYRLNEPMMTFQTVRHAGSLGKSFSLLHLTDSRVRVLALKKAENSDEIILRMVELNGKPAPDVRVSFAGPITAAREVNAQEQPVDSTNVNNGELKVAFTPYQTRTFALRLAAPATNVRAVTSHPVTLHYDLAAGSSDDTRTSGGGFDGKGRAMPAEMLPAKIQYDGVEFDLASAKTGNPDAVVAKGQTVALPEGRYNRIYLLAASADGDQRATFQLGSVKADLTIQDWTGFIGQWDTRLWKKQQERDWAISANHAAWPPADLQQREQRPASPRYPEDYIGLRPGYVKPANLAWYASHLHTPEGLNQPYQYCYLFAYAIDVDGSARTLKLPDNDKIRILAISTAEENPKLTAASPLYDTLNETQPPNREVRSSN</sequence>
<dbReference type="PANTHER" id="PTHR46017:SF1">
    <property type="entry name" value="ALPHA-MANNOSIDASE 2C1"/>
    <property type="match status" value="1"/>
</dbReference>
<dbReference type="InterPro" id="IPR000602">
    <property type="entry name" value="Glyco_hydro_38_N"/>
</dbReference>
<dbReference type="PANTHER" id="PTHR46017">
    <property type="entry name" value="ALPHA-MANNOSIDASE 2C1"/>
    <property type="match status" value="1"/>
</dbReference>
<proteinExistence type="inferred from homology"/>
<name>A0A4Q7YTA3_9BACT</name>
<dbReference type="InterPro" id="IPR028995">
    <property type="entry name" value="Glyco_hydro_57/38_cen_sf"/>
</dbReference>
<dbReference type="SUPFAM" id="SSF88688">
    <property type="entry name" value="Families 57/38 glycoside transferase middle domain"/>
    <property type="match status" value="1"/>
</dbReference>
<feature type="region of interest" description="Disordered" evidence="5">
    <location>
        <begin position="1190"/>
        <end position="1213"/>
    </location>
</feature>
<dbReference type="Gene3D" id="2.70.98.30">
    <property type="entry name" value="Golgi alpha-mannosidase II, domain 4"/>
    <property type="match status" value="1"/>
</dbReference>
<accession>A0A4Q7YTA3</accession>